<dbReference type="STRING" id="1006004.GBAG_3837"/>
<dbReference type="AlphaFoldDB" id="A0A085G0V6"/>
<dbReference type="eggNOG" id="COG4972">
    <property type="taxonomic scope" value="Bacteria"/>
</dbReference>
<name>A0A085G0V6_9ENTR</name>
<gene>
    <name evidence="1" type="ORF">GBAG_3837</name>
</gene>
<comment type="caution">
    <text evidence="1">The sequence shown here is derived from an EMBL/GenBank/DDBJ whole genome shotgun (WGS) entry which is preliminary data.</text>
</comment>
<accession>A0A085G0V6</accession>
<organism evidence="1 2">
    <name type="scientific">Buttiauxella agrestis ATCC 33320</name>
    <dbReference type="NCBI Taxonomy" id="1006004"/>
    <lineage>
        <taxon>Bacteria</taxon>
        <taxon>Pseudomonadati</taxon>
        <taxon>Pseudomonadota</taxon>
        <taxon>Gammaproteobacteria</taxon>
        <taxon>Enterobacterales</taxon>
        <taxon>Enterobacteriaceae</taxon>
        <taxon>Buttiauxella</taxon>
    </lineage>
</organism>
<dbReference type="RefSeq" id="WP_034499137.1">
    <property type="nucleotide sequence ID" value="NZ_JMPI01000066.1"/>
</dbReference>
<evidence type="ECO:0000313" key="1">
    <source>
        <dbReference type="EMBL" id="KFC77351.1"/>
    </source>
</evidence>
<dbReference type="Gene3D" id="3.30.420.40">
    <property type="match status" value="1"/>
</dbReference>
<sequence>MVFTTWQIGLDIQNESIRAVAVQRQRQGWQLRHWWQFSLPEATFRDGLLINTQALTNVLSAWRKELPLRHQLRVSFPTQRTLQRPVPIPDKRLSEPASEAYIASATARQLQMSPAQLCWDYLASQDVADAHVIVAARQTDVALLLKSLAQLRLFPATLTPGASALPALITPCHLEKCQYLIHREHNHWLWASTEVMPRWGWADTDAVPTILDLCQQLNTEPQFVALSHSQPEPLLPGAMIMDAWQALSRLQPPLPRHGGAFTVAIGLAIGGLCR</sequence>
<dbReference type="OrthoDB" id="6447548at2"/>
<evidence type="ECO:0000313" key="2">
    <source>
        <dbReference type="Proteomes" id="UP000028653"/>
    </source>
</evidence>
<reference evidence="1 2" key="1">
    <citation type="submission" date="2014-05" db="EMBL/GenBank/DDBJ databases">
        <title>ATOL: Assembling a taxonomically balanced genome-scale reconstruction of the evolutionary history of the Enterobacteriaceae.</title>
        <authorList>
            <person name="Plunkett G.III."/>
            <person name="Neeno-Eckwall E.C."/>
            <person name="Glasner J.D."/>
            <person name="Perna N.T."/>
        </authorList>
    </citation>
    <scope>NUCLEOTIDE SEQUENCE [LARGE SCALE GENOMIC DNA]</scope>
    <source>
        <strain evidence="1 2">ATCC 33320</strain>
    </source>
</reference>
<dbReference type="Proteomes" id="UP000028653">
    <property type="component" value="Unassembled WGS sequence"/>
</dbReference>
<dbReference type="EMBL" id="JMPI01000066">
    <property type="protein sequence ID" value="KFC77351.1"/>
    <property type="molecule type" value="Genomic_DNA"/>
</dbReference>
<protein>
    <submittedName>
        <fullName evidence="1">PilM family type IV pilus biogenesis protein</fullName>
    </submittedName>
</protein>
<proteinExistence type="predicted"/>
<keyword evidence="2" id="KW-1185">Reference proteome</keyword>